<keyword evidence="8" id="KW-1185">Reference proteome</keyword>
<evidence type="ECO:0000256" key="4">
    <source>
        <dbReference type="ARBA" id="ARBA00022833"/>
    </source>
</evidence>
<feature type="region of interest" description="Disordered" evidence="6">
    <location>
        <begin position="318"/>
        <end position="360"/>
    </location>
</feature>
<dbReference type="GO" id="GO:0005634">
    <property type="term" value="C:nucleus"/>
    <property type="evidence" value="ECO:0007669"/>
    <property type="project" value="UniProtKB-SubCell"/>
</dbReference>
<proteinExistence type="predicted"/>
<dbReference type="PANTHER" id="PTHR46481">
    <property type="entry name" value="ZINC FINGER BED DOMAIN-CONTAINING PROTEIN 4"/>
    <property type="match status" value="1"/>
</dbReference>
<evidence type="ECO:0000313" key="8">
    <source>
        <dbReference type="Proteomes" id="UP000007800"/>
    </source>
</evidence>
<dbReference type="AlphaFoldDB" id="C5M169"/>
<reference evidence="7 8" key="1">
    <citation type="submission" date="2008-07" db="EMBL/GenBank/DDBJ databases">
        <authorList>
            <person name="El-Sayed N."/>
            <person name="Caler E."/>
            <person name="Inman J."/>
            <person name="Amedeo P."/>
            <person name="Hass B."/>
            <person name="Wortman J."/>
        </authorList>
    </citation>
    <scope>NUCLEOTIDE SEQUENCE [LARGE SCALE GENOMIC DNA]</scope>
    <source>
        <strain evidence="8">ATCC 50983 / TXsc</strain>
    </source>
</reference>
<dbReference type="PANTHER" id="PTHR46481:SF10">
    <property type="entry name" value="ZINC FINGER BED DOMAIN-CONTAINING PROTEIN 39"/>
    <property type="match status" value="1"/>
</dbReference>
<feature type="compositionally biased region" description="Acidic residues" evidence="6">
    <location>
        <begin position="329"/>
        <end position="356"/>
    </location>
</feature>
<evidence type="ECO:0000256" key="5">
    <source>
        <dbReference type="ARBA" id="ARBA00023242"/>
    </source>
</evidence>
<dbReference type="OrthoDB" id="1607513at2759"/>
<dbReference type="InterPro" id="IPR012337">
    <property type="entry name" value="RNaseH-like_sf"/>
</dbReference>
<dbReference type="GO" id="GO:0008270">
    <property type="term" value="F:zinc ion binding"/>
    <property type="evidence" value="ECO:0007669"/>
    <property type="project" value="UniProtKB-KW"/>
</dbReference>
<evidence type="ECO:0008006" key="9">
    <source>
        <dbReference type="Google" id="ProtNLM"/>
    </source>
</evidence>
<comment type="subcellular location">
    <subcellularLocation>
        <location evidence="1">Nucleus</location>
    </subcellularLocation>
</comment>
<dbReference type="InterPro" id="IPR052035">
    <property type="entry name" value="ZnF_BED_domain_contain"/>
</dbReference>
<dbReference type="Proteomes" id="UP000007800">
    <property type="component" value="Unassembled WGS sequence"/>
</dbReference>
<keyword evidence="2" id="KW-0479">Metal-binding</keyword>
<evidence type="ECO:0000256" key="3">
    <source>
        <dbReference type="ARBA" id="ARBA00022771"/>
    </source>
</evidence>
<dbReference type="SUPFAM" id="SSF53098">
    <property type="entry name" value="Ribonuclease H-like"/>
    <property type="match status" value="1"/>
</dbReference>
<accession>C5M169</accession>
<gene>
    <name evidence="7" type="ORF">Pmar_PMAR024743</name>
</gene>
<keyword evidence="5" id="KW-0539">Nucleus</keyword>
<feature type="region of interest" description="Disordered" evidence="6">
    <location>
        <begin position="121"/>
        <end position="143"/>
    </location>
</feature>
<dbReference type="GeneID" id="9054524"/>
<organism evidence="8">
    <name type="scientific">Perkinsus marinus (strain ATCC 50983 / TXsc)</name>
    <dbReference type="NCBI Taxonomy" id="423536"/>
    <lineage>
        <taxon>Eukaryota</taxon>
        <taxon>Sar</taxon>
        <taxon>Alveolata</taxon>
        <taxon>Perkinsozoa</taxon>
        <taxon>Perkinsea</taxon>
        <taxon>Perkinsida</taxon>
        <taxon>Perkinsidae</taxon>
        <taxon>Perkinsus</taxon>
    </lineage>
</organism>
<protein>
    <recommendedName>
        <fullName evidence="9">DUF659 domain-containing protein</fullName>
    </recommendedName>
</protein>
<evidence type="ECO:0000256" key="2">
    <source>
        <dbReference type="ARBA" id="ARBA00022723"/>
    </source>
</evidence>
<dbReference type="EMBL" id="GG687290">
    <property type="protein sequence ID" value="EEQ97299.1"/>
    <property type="molecule type" value="Genomic_DNA"/>
</dbReference>
<evidence type="ECO:0000256" key="1">
    <source>
        <dbReference type="ARBA" id="ARBA00004123"/>
    </source>
</evidence>
<evidence type="ECO:0000256" key="6">
    <source>
        <dbReference type="SAM" id="MobiDB-lite"/>
    </source>
</evidence>
<dbReference type="RefSeq" id="XP_002764582.1">
    <property type="nucleotide sequence ID" value="XM_002764536.1"/>
</dbReference>
<keyword evidence="3" id="KW-0863">Zinc-finger</keyword>
<sequence length="468" mass="51660">MESKASADLGREYSAMHKLQESVFGLSTEKPSEALSGSVAEHISRVLVEMARRKKDGDTELEEADVSAYVERISRYVKDLYPPKEGSWKHKKTDEELQIHARQTGGCDRVSDPSRGCLMQSLSESGSWDSRPEHRRGNGGGIVVEEDEGVGWEARGGWEDAEVLGKDIDITVDCWSRHSHLNMIGMVAHYGTGSQVGDAPAKSTIIGLEVIDGEHTAENQASVIVGRLTEMDLISKVSFIVSDSGSDIRRACTKLMMASRDPRDKEKADKNDQRDIAAPEEFLLSNLVCWLPCAAHRMHLVVSNALRLFEGLLPEGVMAETDSERPDDGDSDSSDEEDLEAATYSDEDGEGSESDSEWAPQEDAAWLRGLGGPRLRSHKTVVGCLQKCRALLRMLRVSSKAAGLMNEAQDALPADQKKPLNYLADTPTRWNSTYKMLQMVCDNEAAFDGFQMRVKGTQKRGQVWGNRP</sequence>
<evidence type="ECO:0000313" key="7">
    <source>
        <dbReference type="EMBL" id="EEQ97299.1"/>
    </source>
</evidence>
<keyword evidence="4" id="KW-0862">Zinc</keyword>
<name>C5M169_PERM5</name>
<dbReference type="InParanoid" id="C5M169"/>